<comment type="caution">
    <text evidence="5">The sequence shown here is derived from an EMBL/GenBank/DDBJ whole genome shotgun (WGS) entry which is preliminary data.</text>
</comment>
<keyword evidence="1" id="KW-0413">Isomerase</keyword>
<dbReference type="GO" id="GO:0005777">
    <property type="term" value="C:peroxisome"/>
    <property type="evidence" value="ECO:0007669"/>
    <property type="project" value="TreeGrafter"/>
</dbReference>
<evidence type="ECO:0000256" key="2">
    <source>
        <dbReference type="ARBA" id="ARBA00023239"/>
    </source>
</evidence>
<organism evidence="5 6">
    <name type="scientific">Gossypium gossypioides</name>
    <name type="common">Mexican cotton</name>
    <name type="synonym">Selera gossypioides</name>
    <dbReference type="NCBI Taxonomy" id="34282"/>
    <lineage>
        <taxon>Eukaryota</taxon>
        <taxon>Viridiplantae</taxon>
        <taxon>Streptophyta</taxon>
        <taxon>Embryophyta</taxon>
        <taxon>Tracheophyta</taxon>
        <taxon>Spermatophyta</taxon>
        <taxon>Magnoliopsida</taxon>
        <taxon>eudicotyledons</taxon>
        <taxon>Gunneridae</taxon>
        <taxon>Pentapetalae</taxon>
        <taxon>rosids</taxon>
        <taxon>malvids</taxon>
        <taxon>Malvales</taxon>
        <taxon>Malvaceae</taxon>
        <taxon>Malvoideae</taxon>
        <taxon>Gossypium</taxon>
    </lineage>
</organism>
<reference evidence="5 6" key="1">
    <citation type="journal article" date="2019" name="Genome Biol. Evol.">
        <title>Insights into the evolution of the New World diploid cottons (Gossypium, subgenus Houzingenia) based on genome sequencing.</title>
        <authorList>
            <person name="Grover C.E."/>
            <person name="Arick M.A. 2nd"/>
            <person name="Thrash A."/>
            <person name="Conover J.L."/>
            <person name="Sanders W.S."/>
            <person name="Peterson D.G."/>
            <person name="Frelichowski J.E."/>
            <person name="Scheffler J.A."/>
            <person name="Scheffler B.E."/>
            <person name="Wendel J.F."/>
        </authorList>
    </citation>
    <scope>NUCLEOTIDE SEQUENCE [LARGE SCALE GENOMIC DNA]</scope>
    <source>
        <strain evidence="5">5</strain>
        <tissue evidence="5">Leaf</tissue>
    </source>
</reference>
<dbReference type="GO" id="GO:0016853">
    <property type="term" value="F:isomerase activity"/>
    <property type="evidence" value="ECO:0007669"/>
    <property type="project" value="UniProtKB-KW"/>
</dbReference>
<evidence type="ECO:0000313" key="5">
    <source>
        <dbReference type="EMBL" id="MBA0739694.1"/>
    </source>
</evidence>
<dbReference type="Gene3D" id="1.10.1040.10">
    <property type="entry name" value="N-(1-d-carboxylethyl)-l-norvaline Dehydrogenase, domain 2"/>
    <property type="match status" value="1"/>
</dbReference>
<dbReference type="PANTHER" id="PTHR23309:SF9">
    <property type="entry name" value="PEROXISOMAL FATTY ACID BETA-OXIDATION MULTIFUNCTIONAL PROTEIN MFP2"/>
    <property type="match status" value="1"/>
</dbReference>
<evidence type="ECO:0000256" key="1">
    <source>
        <dbReference type="ARBA" id="ARBA00023235"/>
    </source>
</evidence>
<gene>
    <name evidence="5" type="ORF">Gogos_012933</name>
</gene>
<dbReference type="AlphaFoldDB" id="A0A7J9BU49"/>
<keyword evidence="2" id="KW-0456">Lyase</keyword>
<keyword evidence="6" id="KW-1185">Reference proteome</keyword>
<dbReference type="Proteomes" id="UP000593579">
    <property type="component" value="Unassembled WGS sequence"/>
</dbReference>
<dbReference type="InterPro" id="IPR006108">
    <property type="entry name" value="3HC_DH_C"/>
</dbReference>
<evidence type="ECO:0000259" key="4">
    <source>
        <dbReference type="Pfam" id="PF00725"/>
    </source>
</evidence>
<dbReference type="OrthoDB" id="1737132at2759"/>
<evidence type="ECO:0000313" key="6">
    <source>
        <dbReference type="Proteomes" id="UP000593579"/>
    </source>
</evidence>
<sequence>MQFVKLSEKDIVEMIFFPVVNEACRVFAEGIAVKASDIDIAAVMGMGFPPYRGGLMFWADSLGSKYIYLRLEEWSNLYGGFFKPCAFLAERAAKGAPLVSKLQTVHIFDRLLHEFIASIRSIVGIHCVSQSYEGILFSSYLKNSYGLSRDGKNPRICSVSYPPRFHRVSFFPPNLDSQTRWFRVHHWRWENQDYKTALIAVLGDGH</sequence>
<proteinExistence type="predicted"/>
<feature type="domain" description="3-hydroxyacyl-CoA dehydrogenase C-terminal" evidence="4">
    <location>
        <begin position="11"/>
        <end position="90"/>
    </location>
</feature>
<dbReference type="EMBL" id="JABEZY010000006">
    <property type="protein sequence ID" value="MBA0739694.1"/>
    <property type="molecule type" value="Genomic_DNA"/>
</dbReference>
<dbReference type="GO" id="GO:0016829">
    <property type="term" value="F:lyase activity"/>
    <property type="evidence" value="ECO:0007669"/>
    <property type="project" value="UniProtKB-KW"/>
</dbReference>
<evidence type="ECO:0000256" key="3">
    <source>
        <dbReference type="ARBA" id="ARBA00023268"/>
    </source>
</evidence>
<name>A0A7J9BU49_GOSGO</name>
<dbReference type="Pfam" id="PF00725">
    <property type="entry name" value="3HCDH"/>
    <property type="match status" value="1"/>
</dbReference>
<dbReference type="SUPFAM" id="SSF48179">
    <property type="entry name" value="6-phosphogluconate dehydrogenase C-terminal domain-like"/>
    <property type="match status" value="1"/>
</dbReference>
<dbReference type="InterPro" id="IPR008927">
    <property type="entry name" value="6-PGluconate_DH-like_C_sf"/>
</dbReference>
<accession>A0A7J9BU49</accession>
<keyword evidence="3" id="KW-0511">Multifunctional enzyme</keyword>
<protein>
    <recommendedName>
        <fullName evidence="4">3-hydroxyacyl-CoA dehydrogenase C-terminal domain-containing protein</fullName>
    </recommendedName>
</protein>
<dbReference type="PANTHER" id="PTHR23309">
    <property type="entry name" value="3-HYDROXYACYL-COA DEHYROGENASE"/>
    <property type="match status" value="1"/>
</dbReference>
<dbReference type="GO" id="GO:0006635">
    <property type="term" value="P:fatty acid beta-oxidation"/>
    <property type="evidence" value="ECO:0007669"/>
    <property type="project" value="TreeGrafter"/>
</dbReference>
<dbReference type="GO" id="GO:0003857">
    <property type="term" value="F:(3S)-3-hydroxyacyl-CoA dehydrogenase (NAD+) activity"/>
    <property type="evidence" value="ECO:0007669"/>
    <property type="project" value="TreeGrafter"/>
</dbReference>
<dbReference type="InterPro" id="IPR013328">
    <property type="entry name" value="6PGD_dom2"/>
</dbReference>